<dbReference type="PANTHER" id="PTHR43820">
    <property type="entry name" value="HIGH-AFFINITY BRANCHED-CHAIN AMINO ACID TRANSPORT ATP-BINDING PROTEIN LIVF"/>
    <property type="match status" value="1"/>
</dbReference>
<evidence type="ECO:0000313" key="9">
    <source>
        <dbReference type="Proteomes" id="UP000186110"/>
    </source>
</evidence>
<protein>
    <submittedName>
        <fullName evidence="8">ABC transporter ATP-binding protein</fullName>
    </submittedName>
</protein>
<dbReference type="GO" id="GO:0016887">
    <property type="term" value="F:ATP hydrolysis activity"/>
    <property type="evidence" value="ECO:0007669"/>
    <property type="project" value="InterPro"/>
</dbReference>
<name>A0A1P8KBS9_9BURK</name>
<dbReference type="Gene3D" id="3.40.50.300">
    <property type="entry name" value="P-loop containing nucleotide triphosphate hydrolases"/>
    <property type="match status" value="1"/>
</dbReference>
<dbReference type="SUPFAM" id="SSF52540">
    <property type="entry name" value="P-loop containing nucleoside triphosphate hydrolases"/>
    <property type="match status" value="1"/>
</dbReference>
<dbReference type="InterPro" id="IPR052156">
    <property type="entry name" value="BCAA_Transport_ATP-bd_LivF"/>
</dbReference>
<dbReference type="SMART" id="SM00382">
    <property type="entry name" value="AAA"/>
    <property type="match status" value="1"/>
</dbReference>
<keyword evidence="4" id="KW-0547">Nucleotide-binding</keyword>
<keyword evidence="3" id="KW-0472">Membrane</keyword>
<reference evidence="8 9" key="1">
    <citation type="submission" date="2017-01" db="EMBL/GenBank/DDBJ databases">
        <authorList>
            <person name="Mah S.A."/>
            <person name="Swanson W.J."/>
            <person name="Moy G.W."/>
            <person name="Vacquier V.D."/>
        </authorList>
    </citation>
    <scope>NUCLEOTIDE SEQUENCE [LARGE SCALE GENOMIC DNA]</scope>
    <source>
        <strain evidence="8 9">DSM 22694</strain>
    </source>
</reference>
<evidence type="ECO:0000256" key="6">
    <source>
        <dbReference type="ARBA" id="ARBA00022970"/>
    </source>
</evidence>
<evidence type="ECO:0000313" key="8">
    <source>
        <dbReference type="EMBL" id="APW43396.1"/>
    </source>
</evidence>
<evidence type="ECO:0000256" key="3">
    <source>
        <dbReference type="ARBA" id="ARBA00022475"/>
    </source>
</evidence>
<dbReference type="CDD" id="cd03224">
    <property type="entry name" value="ABC_TM1139_LivF_branched"/>
    <property type="match status" value="1"/>
</dbReference>
<dbReference type="PROSITE" id="PS50893">
    <property type="entry name" value="ABC_TRANSPORTER_2"/>
    <property type="match status" value="1"/>
</dbReference>
<dbReference type="InterPro" id="IPR003593">
    <property type="entry name" value="AAA+_ATPase"/>
</dbReference>
<sequence length="250" mass="26719">MTTTLPALQVESLEAGYEPGLSIVRGASLTVQTGEIVAVLGPNGAGKSSFVKAVAGLVPITGGRNLLFGRDITKTPAHRMVFEGLAFVPQTENVFVNLSVGENLELAAALMKADRRERLDPIYAMFPDLARQQKFLAGQLSGGQRQMLAVARALIARPQLLILDEPSAGLSPKLVEQVFAKLREVRDSGITVLLVEQNVKAALALADRAAILVEGRERIVGTSAELLDDERIAALYLGRHTGKQAAKETT</sequence>
<dbReference type="PROSITE" id="PS00211">
    <property type="entry name" value="ABC_TRANSPORTER_1"/>
    <property type="match status" value="1"/>
</dbReference>
<dbReference type="STRING" id="1484693.RS694_13220"/>
<keyword evidence="2" id="KW-0813">Transport</keyword>
<keyword evidence="5 8" id="KW-0067">ATP-binding</keyword>
<dbReference type="Proteomes" id="UP000186110">
    <property type="component" value="Chromosome"/>
</dbReference>
<feature type="domain" description="ABC transporter" evidence="7">
    <location>
        <begin position="8"/>
        <end position="239"/>
    </location>
</feature>
<dbReference type="GO" id="GO:0015658">
    <property type="term" value="F:branched-chain amino acid transmembrane transporter activity"/>
    <property type="evidence" value="ECO:0007669"/>
    <property type="project" value="TreeGrafter"/>
</dbReference>
<dbReference type="InterPro" id="IPR017871">
    <property type="entry name" value="ABC_transporter-like_CS"/>
</dbReference>
<dbReference type="GO" id="GO:0015807">
    <property type="term" value="P:L-amino acid transport"/>
    <property type="evidence" value="ECO:0007669"/>
    <property type="project" value="TreeGrafter"/>
</dbReference>
<evidence type="ECO:0000256" key="2">
    <source>
        <dbReference type="ARBA" id="ARBA00022448"/>
    </source>
</evidence>
<organism evidence="8 9">
    <name type="scientific">Rhodoferax saidenbachensis</name>
    <dbReference type="NCBI Taxonomy" id="1484693"/>
    <lineage>
        <taxon>Bacteria</taxon>
        <taxon>Pseudomonadati</taxon>
        <taxon>Pseudomonadota</taxon>
        <taxon>Betaproteobacteria</taxon>
        <taxon>Burkholderiales</taxon>
        <taxon>Comamonadaceae</taxon>
        <taxon>Rhodoferax</taxon>
    </lineage>
</organism>
<dbReference type="InterPro" id="IPR003439">
    <property type="entry name" value="ABC_transporter-like_ATP-bd"/>
</dbReference>
<dbReference type="InterPro" id="IPR027417">
    <property type="entry name" value="P-loop_NTPase"/>
</dbReference>
<dbReference type="GO" id="GO:0005524">
    <property type="term" value="F:ATP binding"/>
    <property type="evidence" value="ECO:0007669"/>
    <property type="project" value="UniProtKB-KW"/>
</dbReference>
<dbReference type="eggNOG" id="COG0410">
    <property type="taxonomic scope" value="Bacteria"/>
</dbReference>
<dbReference type="PANTHER" id="PTHR43820:SF7">
    <property type="entry name" value="BRANCHED-CHAIN AMINO ACID TRANSPORT ATP-BINDING PROTEIN LIVF-RELATED"/>
    <property type="match status" value="1"/>
</dbReference>
<keyword evidence="3" id="KW-1003">Cell membrane</keyword>
<evidence type="ECO:0000259" key="7">
    <source>
        <dbReference type="PROSITE" id="PS50893"/>
    </source>
</evidence>
<keyword evidence="9" id="KW-1185">Reference proteome</keyword>
<dbReference type="AlphaFoldDB" id="A0A1P8KBS9"/>
<dbReference type="Pfam" id="PF00005">
    <property type="entry name" value="ABC_tran"/>
    <property type="match status" value="1"/>
</dbReference>
<gene>
    <name evidence="8" type="ORF">RS694_13220</name>
</gene>
<evidence type="ECO:0000256" key="1">
    <source>
        <dbReference type="ARBA" id="ARBA00005417"/>
    </source>
</evidence>
<keyword evidence="6" id="KW-0029">Amino-acid transport</keyword>
<evidence type="ECO:0000256" key="4">
    <source>
        <dbReference type="ARBA" id="ARBA00022741"/>
    </source>
</evidence>
<dbReference type="EMBL" id="CP019239">
    <property type="protein sequence ID" value="APW43396.1"/>
    <property type="molecule type" value="Genomic_DNA"/>
</dbReference>
<dbReference type="RefSeq" id="WP_029707193.1">
    <property type="nucleotide sequence ID" value="NZ_CP019239.1"/>
</dbReference>
<evidence type="ECO:0000256" key="5">
    <source>
        <dbReference type="ARBA" id="ARBA00022840"/>
    </source>
</evidence>
<proteinExistence type="inferred from homology"/>
<dbReference type="KEGG" id="rsb:RS694_13220"/>
<comment type="similarity">
    <text evidence="1">Belongs to the ABC transporter superfamily.</text>
</comment>
<accession>A0A1P8KBS9</accession>